<comment type="caution">
    <text evidence="3">The sequence shown here is derived from an EMBL/GenBank/DDBJ whole genome shotgun (WGS) entry which is preliminary data.</text>
</comment>
<name>A0A7Y9DR08_9PSEU</name>
<dbReference type="Proteomes" id="UP000535890">
    <property type="component" value="Unassembled WGS sequence"/>
</dbReference>
<evidence type="ECO:0000259" key="1">
    <source>
        <dbReference type="Pfam" id="PF26035"/>
    </source>
</evidence>
<reference evidence="3 4" key="1">
    <citation type="submission" date="2020-07" db="EMBL/GenBank/DDBJ databases">
        <title>Sequencing the genomes of 1000 actinobacteria strains.</title>
        <authorList>
            <person name="Klenk H.-P."/>
        </authorList>
    </citation>
    <scope>NUCLEOTIDE SEQUENCE [LARGE SCALE GENOMIC DNA]</scope>
    <source>
        <strain evidence="3 4">DSM 45772</strain>
    </source>
</reference>
<proteinExistence type="predicted"/>
<sequence length="232" mass="23847">MIGTGDAAERSSTRVRAALSVPDAAHREDLAGFVGRAVRLDPAVVVRLRARPGEVDAVEAFAPTPFDALVTRSAPGTLEPADVTVVGSDLLAALAVAGGPSVEPGTSVDERWRGPLPPLRPDARWQVVGEVPASALDGLAEKGVAAARAGDPSGRPSAALLDQIVLTVTDDASGAEVRVPMRCVFALSGMGFVGPGADGDDVVRVSTDGGWLRLDARGGAVVRRRRAQLPLL</sequence>
<feature type="domain" description="DUF8010" evidence="1">
    <location>
        <begin position="18"/>
        <end position="114"/>
    </location>
</feature>
<dbReference type="Pfam" id="PF26035">
    <property type="entry name" value="DUF8010"/>
    <property type="match status" value="1"/>
</dbReference>
<dbReference type="AlphaFoldDB" id="A0A7Y9DR08"/>
<gene>
    <name evidence="3" type="ORF">BJ983_000007</name>
</gene>
<dbReference type="InterPro" id="IPR058498">
    <property type="entry name" value="DUF8185"/>
</dbReference>
<evidence type="ECO:0000259" key="2">
    <source>
        <dbReference type="Pfam" id="PF26572"/>
    </source>
</evidence>
<organism evidence="3 4">
    <name type="scientific">Actinomycetospora corticicola</name>
    <dbReference type="NCBI Taxonomy" id="663602"/>
    <lineage>
        <taxon>Bacteria</taxon>
        <taxon>Bacillati</taxon>
        <taxon>Actinomycetota</taxon>
        <taxon>Actinomycetes</taxon>
        <taxon>Pseudonocardiales</taxon>
        <taxon>Pseudonocardiaceae</taxon>
        <taxon>Actinomycetospora</taxon>
    </lineage>
</organism>
<evidence type="ECO:0000313" key="3">
    <source>
        <dbReference type="EMBL" id="NYD33905.1"/>
    </source>
</evidence>
<keyword evidence="4" id="KW-1185">Reference proteome</keyword>
<dbReference type="EMBL" id="JACCBN010000001">
    <property type="protein sequence ID" value="NYD33905.1"/>
    <property type="molecule type" value="Genomic_DNA"/>
</dbReference>
<feature type="domain" description="DUF8185" evidence="2">
    <location>
        <begin position="121"/>
        <end position="227"/>
    </location>
</feature>
<dbReference type="InterPro" id="IPR058323">
    <property type="entry name" value="DUF8010"/>
</dbReference>
<accession>A0A7Y9DR08</accession>
<protein>
    <submittedName>
        <fullName evidence="3">Uncharacterized protein</fullName>
    </submittedName>
</protein>
<dbReference type="Pfam" id="PF26572">
    <property type="entry name" value="DUF8185"/>
    <property type="match status" value="1"/>
</dbReference>
<dbReference type="RefSeq" id="WP_343053552.1">
    <property type="nucleotide sequence ID" value="NZ_BAABHP010000012.1"/>
</dbReference>
<evidence type="ECO:0000313" key="4">
    <source>
        <dbReference type="Proteomes" id="UP000535890"/>
    </source>
</evidence>